<evidence type="ECO:0000313" key="1">
    <source>
        <dbReference type="EMBL" id="CAL2082896.1"/>
    </source>
</evidence>
<evidence type="ECO:0000313" key="2">
    <source>
        <dbReference type="Proteomes" id="UP001497514"/>
    </source>
</evidence>
<dbReference type="EMBL" id="OZ038524">
    <property type="protein sequence ID" value="CAL2082896.1"/>
    <property type="molecule type" value="Genomic_DNA"/>
</dbReference>
<gene>
    <name evidence="1" type="ORF">TD3509T_1438</name>
</gene>
<dbReference type="NCBIfam" id="NF047352">
    <property type="entry name" value="P_loop_sacsin"/>
    <property type="match status" value="1"/>
</dbReference>
<dbReference type="RefSeq" id="WP_101901313.1">
    <property type="nucleotide sequence ID" value="NZ_OZ038524.1"/>
</dbReference>
<dbReference type="InterPro" id="IPR036890">
    <property type="entry name" value="HATPase_C_sf"/>
</dbReference>
<name>A0ABM9NXE6_9FLAO</name>
<dbReference type="SUPFAM" id="SSF55874">
    <property type="entry name" value="ATPase domain of HSP90 chaperone/DNA topoisomerase II/histidine kinase"/>
    <property type="match status" value="1"/>
</dbReference>
<proteinExistence type="predicted"/>
<accession>A0ABM9NXE6</accession>
<reference evidence="1 2" key="1">
    <citation type="submission" date="2024-05" db="EMBL/GenBank/DDBJ databases">
        <authorList>
            <person name="Duchaud E."/>
        </authorList>
    </citation>
    <scope>NUCLEOTIDE SEQUENCE [LARGE SCALE GENOMIC DNA]</scope>
    <source>
        <strain evidence="1">Ena-SAMPLE-TAB-13-05-2024-13:56:06:370-140309</strain>
    </source>
</reference>
<protein>
    <recommendedName>
        <fullName evidence="3">Protein NO VEIN C-terminal domain-containing protein</fullName>
    </recommendedName>
</protein>
<keyword evidence="2" id="KW-1185">Reference proteome</keyword>
<dbReference type="Gene3D" id="3.30.565.10">
    <property type="entry name" value="Histidine kinase-like ATPase, C-terminal domain"/>
    <property type="match status" value="1"/>
</dbReference>
<evidence type="ECO:0008006" key="3">
    <source>
        <dbReference type="Google" id="ProtNLM"/>
    </source>
</evidence>
<sequence length="1100" mass="127639">MERDLTPEEIEKHNNRKLTADKIRQILSKVMETPTQSSKRWVWELMQNAKDIPNRFGEVSIKIELTENSLKFWHNGNPFTLKNIMGLIQQVSSKDSTNSNEEVTGKFGTGFISTHLLSRKISVKGFVFHNGIHRKFDIILDRSGDSSEDLIPKIKTALEHISQIENNQVFPIEYNYETNRVEQSFDTSFEYELISDKSKKWAKDGIDDLVNTLPQTLVNLEKIKKVTVVNNGVQEIYAKKEIFKRDGVTAYEVKISNQESKKFLSYGKNEITLAIEVNNFNPITLIEHFGQQPNLFRDFPLIGSEKFHFPYILNGHTFNPTEDRDSIVLHSEESKESIDNRQSIENAISVAQEFTQWLITNKAINRHICAYTRRPELKSTWEDFSNNWYTEIQTDWRKQLIEMPLFETEEGVIIDLKNAIIPEDGDTKEFKVEFYDLARPIYSSNRIPKKEKHFDWLKILGPKTDKEQRENWGIKLSKNVEDLAQIINDFGSKENLLKSTELVDVNDLNKWLNNLYSYLVKTQQTDLLSNYELIPNQYGNFKKLSELHIEDSQKPIPDELLDILDKLGEHWRNDLIDREINIGLSIDTKGCSEISESINKILKEEQGDYNNKVSVFLRRVDARDILTDILKLQTSNSTADNFQYKLFNFGKELFKLDDNVKNIENLSPFVFFTTIKLFIELVHKEIQSLEGLSGLQERLCKTEEDSLFWLNNYLNLIQSNSGFKFLVEENIRIIPNRYKEFISFEVAKSFGTEETPLNDELVDILFKLNSHEDWKGFLVHNGILFDFNEKCKFEELSQSIEDNISTIQTNEYQNPGEGVLDKFKSPILDLIEWIEDCENKKLAESYFSTFVSESKSLLFKLTVGNSNIGISAIKMLQDEDSVNLLSKIQESNVSTKDLAELIDIVTELGSTELLKQRAEDLREEKRNREFLYQVGEKVEEAIKNTLTEFNVEKISIGAFDLKISNNEKSYFLEVKSFKNNSSYPFLFAPSQASKVMLDEPNYAICTIERPLVEVNEISIEYVKNNLLFAKELSSQFNKGVEDYTKFREIRSNHNISKLKIDILGEVRVEVDKNAIINKSENFDNLINDIRKELTNTQQCI</sequence>
<organism evidence="1 2">
    <name type="scientific">Tenacibaculum dicentrarchi</name>
    <dbReference type="NCBI Taxonomy" id="669041"/>
    <lineage>
        <taxon>Bacteria</taxon>
        <taxon>Pseudomonadati</taxon>
        <taxon>Bacteroidota</taxon>
        <taxon>Flavobacteriia</taxon>
        <taxon>Flavobacteriales</taxon>
        <taxon>Flavobacteriaceae</taxon>
        <taxon>Tenacibaculum</taxon>
    </lineage>
</organism>
<dbReference type="Proteomes" id="UP001497514">
    <property type="component" value="Chromosome"/>
</dbReference>